<keyword evidence="2" id="KW-0732">Signal</keyword>
<evidence type="ECO:0000256" key="1">
    <source>
        <dbReference type="SAM" id="MobiDB-lite"/>
    </source>
</evidence>
<dbReference type="EMBL" id="CAJQUM010000001">
    <property type="protein sequence ID" value="CAG4883851.1"/>
    <property type="molecule type" value="Genomic_DNA"/>
</dbReference>
<keyword evidence="4" id="KW-1185">Reference proteome</keyword>
<accession>A0A916J7I8</accession>
<organism evidence="3 4">
    <name type="scientific">Georgfuchsia toluolica</name>
    <dbReference type="NCBI Taxonomy" id="424218"/>
    <lineage>
        <taxon>Bacteria</taxon>
        <taxon>Pseudomonadati</taxon>
        <taxon>Pseudomonadota</taxon>
        <taxon>Betaproteobacteria</taxon>
        <taxon>Nitrosomonadales</taxon>
        <taxon>Sterolibacteriaceae</taxon>
        <taxon>Georgfuchsia</taxon>
    </lineage>
</organism>
<dbReference type="Proteomes" id="UP000742786">
    <property type="component" value="Unassembled WGS sequence"/>
</dbReference>
<feature type="signal peptide" evidence="2">
    <location>
        <begin position="1"/>
        <end position="21"/>
    </location>
</feature>
<sequence length="187" mass="20317">MKVSHSIFSAAAIGVLLLALAAPSASFAREEACYPGEHMRIAMEDRGQWVKNQMAREAAWLEIKASQEGAWEAFAAANLELSNAFGNRKPLPPDVDAATAIRQRAEHAAAFAQSLSKLAAATEKLQAVLNEDQRKVLDRIVSLHSQFRGGHFSEGMEDHEYCQHGSEMSPHASRSSPKAAAPVKPKK</sequence>
<evidence type="ECO:0008006" key="5">
    <source>
        <dbReference type="Google" id="ProtNLM"/>
    </source>
</evidence>
<dbReference type="InterPro" id="IPR012899">
    <property type="entry name" value="LTXXQ"/>
</dbReference>
<name>A0A916J7I8_9PROT</name>
<feature type="chain" id="PRO_5037364112" description="LTXXQ motif family protein" evidence="2">
    <location>
        <begin position="22"/>
        <end position="187"/>
    </location>
</feature>
<evidence type="ECO:0000313" key="3">
    <source>
        <dbReference type="EMBL" id="CAG4883851.1"/>
    </source>
</evidence>
<reference evidence="3" key="1">
    <citation type="submission" date="2021-04" db="EMBL/GenBank/DDBJ databases">
        <authorList>
            <person name="Hornung B."/>
        </authorList>
    </citation>
    <scope>NUCLEOTIDE SEQUENCE</scope>
    <source>
        <strain evidence="3">G5G6</strain>
    </source>
</reference>
<dbReference type="Pfam" id="PF07813">
    <property type="entry name" value="LTXXQ"/>
    <property type="match status" value="1"/>
</dbReference>
<gene>
    <name evidence="3" type="ORF">GTOL_11734</name>
</gene>
<feature type="compositionally biased region" description="Low complexity" evidence="1">
    <location>
        <begin position="169"/>
        <end position="187"/>
    </location>
</feature>
<evidence type="ECO:0000256" key="2">
    <source>
        <dbReference type="SAM" id="SignalP"/>
    </source>
</evidence>
<dbReference type="GO" id="GO:0042597">
    <property type="term" value="C:periplasmic space"/>
    <property type="evidence" value="ECO:0007669"/>
    <property type="project" value="InterPro"/>
</dbReference>
<proteinExistence type="predicted"/>
<protein>
    <recommendedName>
        <fullName evidence="5">LTXXQ motif family protein</fullName>
    </recommendedName>
</protein>
<evidence type="ECO:0000313" key="4">
    <source>
        <dbReference type="Proteomes" id="UP000742786"/>
    </source>
</evidence>
<dbReference type="AlphaFoldDB" id="A0A916J7I8"/>
<feature type="region of interest" description="Disordered" evidence="1">
    <location>
        <begin position="162"/>
        <end position="187"/>
    </location>
</feature>
<comment type="caution">
    <text evidence="3">The sequence shown here is derived from an EMBL/GenBank/DDBJ whole genome shotgun (WGS) entry which is preliminary data.</text>
</comment>